<dbReference type="PANTHER" id="PTHR35446">
    <property type="entry name" value="SI:CH211-175M2.5"/>
    <property type="match status" value="1"/>
</dbReference>
<proteinExistence type="predicted"/>
<name>A0AA37T2U6_9GAMM</name>
<protein>
    <recommendedName>
        <fullName evidence="3">Carboxymuconolactone decarboxylase family protein</fullName>
    </recommendedName>
</protein>
<dbReference type="EMBL" id="BSPD01000037">
    <property type="protein sequence ID" value="GLS25949.1"/>
    <property type="molecule type" value="Genomic_DNA"/>
</dbReference>
<gene>
    <name evidence="1" type="ORF">GCM10007877_16640</name>
</gene>
<reference evidence="1 2" key="1">
    <citation type="journal article" date="2014" name="Int. J. Syst. Evol. Microbiol.">
        <title>Complete genome sequence of Corynebacterium casei LMG S-19264T (=DSM 44701T), isolated from a smear-ripened cheese.</title>
        <authorList>
            <consortium name="US DOE Joint Genome Institute (JGI-PGF)"/>
            <person name="Walter F."/>
            <person name="Albersmeier A."/>
            <person name="Kalinowski J."/>
            <person name="Ruckert C."/>
        </authorList>
    </citation>
    <scope>NUCLEOTIDE SEQUENCE [LARGE SCALE GENOMIC DNA]</scope>
    <source>
        <strain evidence="1 2">NBRC 110095</strain>
    </source>
</reference>
<keyword evidence="2" id="KW-1185">Reference proteome</keyword>
<accession>A0AA37T2U6</accession>
<dbReference type="PANTHER" id="PTHR35446:SF3">
    <property type="entry name" value="CMD DOMAIN-CONTAINING PROTEIN"/>
    <property type="match status" value="1"/>
</dbReference>
<dbReference type="RefSeq" id="WP_284285248.1">
    <property type="nucleotide sequence ID" value="NZ_BSPD01000037.1"/>
</dbReference>
<organism evidence="1 2">
    <name type="scientific">Marinibactrum halimedae</name>
    <dbReference type="NCBI Taxonomy" id="1444977"/>
    <lineage>
        <taxon>Bacteria</taxon>
        <taxon>Pseudomonadati</taxon>
        <taxon>Pseudomonadota</taxon>
        <taxon>Gammaproteobacteria</taxon>
        <taxon>Cellvibrionales</taxon>
        <taxon>Cellvibrionaceae</taxon>
        <taxon>Marinibactrum</taxon>
    </lineage>
</organism>
<dbReference type="Gene3D" id="1.20.1290.10">
    <property type="entry name" value="AhpD-like"/>
    <property type="match status" value="1"/>
</dbReference>
<dbReference type="Proteomes" id="UP001156870">
    <property type="component" value="Unassembled WGS sequence"/>
</dbReference>
<dbReference type="SUPFAM" id="SSF69118">
    <property type="entry name" value="AhpD-like"/>
    <property type="match status" value="1"/>
</dbReference>
<dbReference type="InterPro" id="IPR029032">
    <property type="entry name" value="AhpD-like"/>
</dbReference>
<evidence type="ECO:0008006" key="3">
    <source>
        <dbReference type="Google" id="ProtNLM"/>
    </source>
</evidence>
<comment type="caution">
    <text evidence="1">The sequence shown here is derived from an EMBL/GenBank/DDBJ whole genome shotgun (WGS) entry which is preliminary data.</text>
</comment>
<evidence type="ECO:0000313" key="1">
    <source>
        <dbReference type="EMBL" id="GLS25949.1"/>
    </source>
</evidence>
<dbReference type="AlphaFoldDB" id="A0AA37T2U6"/>
<evidence type="ECO:0000313" key="2">
    <source>
        <dbReference type="Proteomes" id="UP001156870"/>
    </source>
</evidence>
<sequence length="178" mass="20141">MNTTIHTLESAPEAAKPLLESSNKAFGMIPNLHGVMAESPELLKGYQTITQLFQSSDFSNEELTVVWQTINVYHQCHYCVPGHTAIAKSMKVDDAITARIREHAPLDDPKLQVLREVTEHILESRGHLSEELWARFSEVGYSDKHLLQIVLGISHKVMSNYTNSLYETPVDDAFKMFE</sequence>